<dbReference type="InterPro" id="IPR011010">
    <property type="entry name" value="DNA_brk_join_enz"/>
</dbReference>
<evidence type="ECO:0000256" key="1">
    <source>
        <dbReference type="ARBA" id="ARBA00004496"/>
    </source>
</evidence>
<feature type="active site" description="O-(3'-phospho-DNA)-tyrosine intermediate" evidence="11">
    <location>
        <position position="285"/>
    </location>
</feature>
<dbReference type="InterPro" id="IPR004107">
    <property type="entry name" value="Integrase_SAM-like_N"/>
</dbReference>
<dbReference type="PROSITE" id="PS51900">
    <property type="entry name" value="CB"/>
    <property type="match status" value="1"/>
</dbReference>
<comment type="caution">
    <text evidence="15">The sequence shown here is derived from an EMBL/GenBank/DDBJ whole genome shotgun (WGS) entry which is preliminary data.</text>
</comment>
<evidence type="ECO:0000259" key="14">
    <source>
        <dbReference type="PROSITE" id="PS51900"/>
    </source>
</evidence>
<dbReference type="InterPro" id="IPR010998">
    <property type="entry name" value="Integrase_recombinase_N"/>
</dbReference>
<dbReference type="NCBIfam" id="NF040815">
    <property type="entry name" value="recomb_XerA_Arch"/>
    <property type="match status" value="1"/>
</dbReference>
<evidence type="ECO:0000256" key="12">
    <source>
        <dbReference type="NCBIfam" id="TIGR02224"/>
    </source>
</evidence>
<evidence type="ECO:0000259" key="13">
    <source>
        <dbReference type="PROSITE" id="PS51898"/>
    </source>
</evidence>
<dbReference type="Gene3D" id="1.10.443.10">
    <property type="entry name" value="Intergrase catalytic core"/>
    <property type="match status" value="1"/>
</dbReference>
<evidence type="ECO:0000256" key="6">
    <source>
        <dbReference type="ARBA" id="ARBA00022829"/>
    </source>
</evidence>
<dbReference type="PANTHER" id="PTHR30349">
    <property type="entry name" value="PHAGE INTEGRASE-RELATED"/>
    <property type="match status" value="1"/>
</dbReference>
<keyword evidence="10 11" id="KW-0131">Cell cycle</keyword>
<keyword evidence="6 11" id="KW-0159">Chromosome partition</keyword>
<name>A0A660SAP5_UNCT6</name>
<feature type="active site" evidence="11">
    <location>
        <position position="253"/>
    </location>
</feature>
<evidence type="ECO:0000256" key="3">
    <source>
        <dbReference type="ARBA" id="ARBA00010450"/>
    </source>
</evidence>
<feature type="active site" evidence="11">
    <location>
        <position position="250"/>
    </location>
</feature>
<keyword evidence="7 11" id="KW-0229">DNA integration</keyword>
<dbReference type="InterPro" id="IPR011932">
    <property type="entry name" value="Recomb_XerD"/>
</dbReference>
<comment type="subcellular location">
    <subcellularLocation>
        <location evidence="1 11">Cytoplasm</location>
    </subcellularLocation>
</comment>
<keyword evidence="5 11" id="KW-0132">Cell division</keyword>
<evidence type="ECO:0000256" key="11">
    <source>
        <dbReference type="HAMAP-Rule" id="MF_01808"/>
    </source>
</evidence>
<evidence type="ECO:0000256" key="10">
    <source>
        <dbReference type="ARBA" id="ARBA00023306"/>
    </source>
</evidence>
<dbReference type="InterPro" id="IPR050090">
    <property type="entry name" value="Tyrosine_recombinase_XerCD"/>
</dbReference>
<feature type="active site" evidence="11">
    <location>
        <position position="157"/>
    </location>
</feature>
<dbReference type="PANTHER" id="PTHR30349:SF77">
    <property type="entry name" value="TYROSINE RECOMBINASE XERC"/>
    <property type="match status" value="1"/>
</dbReference>
<proteinExistence type="inferred from homology"/>
<dbReference type="Pfam" id="PF00589">
    <property type="entry name" value="Phage_integrase"/>
    <property type="match status" value="1"/>
</dbReference>
<dbReference type="SUPFAM" id="SSF56349">
    <property type="entry name" value="DNA breaking-rejoining enzymes"/>
    <property type="match status" value="1"/>
</dbReference>
<dbReference type="HAMAP" id="MF_01808">
    <property type="entry name" value="Recomb_XerC_XerD"/>
    <property type="match status" value="1"/>
</dbReference>
<feature type="active site" evidence="11">
    <location>
        <position position="181"/>
    </location>
</feature>
<comment type="subunit">
    <text evidence="11">Forms a cyclic heterotetrameric complex composed of two molecules of XerC and two molecules of XerD.</text>
</comment>
<reference evidence="15 16" key="1">
    <citation type="submission" date="2018-06" db="EMBL/GenBank/DDBJ databases">
        <title>Extensive metabolic versatility and redundancy in microbially diverse, dynamic hydrothermal sediments.</title>
        <authorList>
            <person name="Dombrowski N."/>
            <person name="Teske A."/>
            <person name="Baker B.J."/>
        </authorList>
    </citation>
    <scope>NUCLEOTIDE SEQUENCE [LARGE SCALE GENOMIC DNA]</scope>
    <source>
        <strain evidence="15">B35_G9</strain>
    </source>
</reference>
<dbReference type="NCBIfam" id="NF001399">
    <property type="entry name" value="PRK00283.1"/>
    <property type="match status" value="1"/>
</dbReference>
<dbReference type="InterPro" id="IPR044068">
    <property type="entry name" value="CB"/>
</dbReference>
<keyword evidence="9 11" id="KW-0233">DNA recombination</keyword>
<organism evidence="15 16">
    <name type="scientific">candidate division TA06 bacterium</name>
    <dbReference type="NCBI Taxonomy" id="2250710"/>
    <lineage>
        <taxon>Bacteria</taxon>
        <taxon>Bacteria division TA06</taxon>
    </lineage>
</organism>
<dbReference type="Pfam" id="PF02899">
    <property type="entry name" value="Phage_int_SAM_1"/>
    <property type="match status" value="1"/>
</dbReference>
<dbReference type="Gene3D" id="1.10.150.130">
    <property type="match status" value="1"/>
</dbReference>
<feature type="domain" description="Core-binding (CB)" evidence="14">
    <location>
        <begin position="9"/>
        <end position="96"/>
    </location>
</feature>
<comment type="similarity">
    <text evidence="2 11">Belongs to the 'phage' integrase family. XerC subfamily.</text>
</comment>
<dbReference type="CDD" id="cd00798">
    <property type="entry name" value="INT_XerDC_C"/>
    <property type="match status" value="1"/>
</dbReference>
<evidence type="ECO:0000256" key="2">
    <source>
        <dbReference type="ARBA" id="ARBA00006657"/>
    </source>
</evidence>
<dbReference type="InterPro" id="IPR011931">
    <property type="entry name" value="Recomb_XerC"/>
</dbReference>
<protein>
    <recommendedName>
        <fullName evidence="11 12">Tyrosine recombinase XerC</fullName>
    </recommendedName>
</protein>
<evidence type="ECO:0000256" key="5">
    <source>
        <dbReference type="ARBA" id="ARBA00022618"/>
    </source>
</evidence>
<accession>A0A660SAP5</accession>
<keyword evidence="8 11" id="KW-0238">DNA-binding</keyword>
<feature type="active site" evidence="11">
    <location>
        <position position="276"/>
    </location>
</feature>
<dbReference type="EMBL" id="QNBC01000040">
    <property type="protein sequence ID" value="RKX66525.1"/>
    <property type="molecule type" value="Genomic_DNA"/>
</dbReference>
<evidence type="ECO:0000256" key="8">
    <source>
        <dbReference type="ARBA" id="ARBA00023125"/>
    </source>
</evidence>
<dbReference type="Proteomes" id="UP000282321">
    <property type="component" value="Unassembled WGS sequence"/>
</dbReference>
<dbReference type="GO" id="GO:0007059">
    <property type="term" value="P:chromosome segregation"/>
    <property type="evidence" value="ECO:0007669"/>
    <property type="project" value="UniProtKB-UniRule"/>
</dbReference>
<dbReference type="NCBIfam" id="TIGR02225">
    <property type="entry name" value="recomb_XerD"/>
    <property type="match status" value="1"/>
</dbReference>
<feature type="domain" description="Tyr recombinase" evidence="13">
    <location>
        <begin position="117"/>
        <end position="298"/>
    </location>
</feature>
<dbReference type="GO" id="GO:0003677">
    <property type="term" value="F:DNA binding"/>
    <property type="evidence" value="ECO:0007669"/>
    <property type="project" value="UniProtKB-UniRule"/>
</dbReference>
<evidence type="ECO:0000313" key="16">
    <source>
        <dbReference type="Proteomes" id="UP000282321"/>
    </source>
</evidence>
<evidence type="ECO:0000256" key="4">
    <source>
        <dbReference type="ARBA" id="ARBA00022490"/>
    </source>
</evidence>
<dbReference type="GO" id="GO:0051301">
    <property type="term" value="P:cell division"/>
    <property type="evidence" value="ECO:0007669"/>
    <property type="project" value="UniProtKB-UniRule"/>
</dbReference>
<dbReference type="PROSITE" id="PS51898">
    <property type="entry name" value="TYR_RECOMBINASE"/>
    <property type="match status" value="1"/>
</dbReference>
<comment type="similarity">
    <text evidence="3">Belongs to the 'phage' integrase family. XerD subfamily.</text>
</comment>
<evidence type="ECO:0000256" key="7">
    <source>
        <dbReference type="ARBA" id="ARBA00022908"/>
    </source>
</evidence>
<comment type="function">
    <text evidence="11">Site-specific tyrosine recombinase, which acts by catalyzing the cutting and rejoining of the recombining DNA molecules. The XerC-XerD complex is essential to convert dimers of the bacterial chromosome into monomers to permit their segregation at cell division. It also contributes to the segregational stability of plasmids.</text>
</comment>
<dbReference type="InterPro" id="IPR002104">
    <property type="entry name" value="Integrase_catalytic"/>
</dbReference>
<dbReference type="InterPro" id="IPR013762">
    <property type="entry name" value="Integrase-like_cat_sf"/>
</dbReference>
<dbReference type="GO" id="GO:0006313">
    <property type="term" value="P:DNA transposition"/>
    <property type="evidence" value="ECO:0007669"/>
    <property type="project" value="UniProtKB-UniRule"/>
</dbReference>
<evidence type="ECO:0000256" key="9">
    <source>
        <dbReference type="ARBA" id="ARBA00023172"/>
    </source>
</evidence>
<dbReference type="InterPro" id="IPR023009">
    <property type="entry name" value="Tyrosine_recombinase_XerC/XerD"/>
</dbReference>
<evidence type="ECO:0000313" key="15">
    <source>
        <dbReference type="EMBL" id="RKX66525.1"/>
    </source>
</evidence>
<keyword evidence="4 11" id="KW-0963">Cytoplasm</keyword>
<dbReference type="NCBIfam" id="TIGR02224">
    <property type="entry name" value="recomb_XerC"/>
    <property type="match status" value="1"/>
</dbReference>
<dbReference type="GO" id="GO:0005737">
    <property type="term" value="C:cytoplasm"/>
    <property type="evidence" value="ECO:0007669"/>
    <property type="project" value="UniProtKB-SubCell"/>
</dbReference>
<gene>
    <name evidence="11" type="primary">xerC</name>
    <name evidence="15" type="ORF">DRP44_03905</name>
</gene>
<dbReference type="GO" id="GO:0009037">
    <property type="term" value="F:tyrosine-based site-specific recombinase activity"/>
    <property type="evidence" value="ECO:0007669"/>
    <property type="project" value="UniProtKB-UniRule"/>
</dbReference>
<dbReference type="AlphaFoldDB" id="A0A660SAP5"/>
<sequence>MVDRETESGNFRNYLRKFLEHLEKVKRFSDKTIISYENDLNQFFSYIHERENLTSIEEIRKIHIREFISSLMRYGFDRSSANRKLSAIKSFFSFLTETKVIKKNPVILIKAPKTDKKLPDYLTVEEINRLMTLPDTNKWIGLRDRAILELLYSTGMRASELINLNMGDIDFENETVKVLGKGNKERIIPFNQNSKNALRHYLTVRGKLFKGKDDALIINKNGVRLSQRSLVRIVKSYINIAAPGKKASPHVLRHTFATHLLDNGADLRAVQALLGHASLGTTQIYTHVSKSRLKKIYNQAHPRA</sequence>